<dbReference type="RefSeq" id="WP_011952339.1">
    <property type="nucleotide sequence ID" value="NZ_CP059319.1"/>
</dbReference>
<dbReference type="SUPFAM" id="SSF143865">
    <property type="entry name" value="CorA soluble domain-like"/>
    <property type="match status" value="1"/>
</dbReference>
<evidence type="ECO:0000256" key="5">
    <source>
        <dbReference type="ARBA" id="ARBA00022519"/>
    </source>
</evidence>
<evidence type="ECO:0000256" key="3">
    <source>
        <dbReference type="ARBA" id="ARBA00022448"/>
    </source>
</evidence>
<evidence type="ECO:0000256" key="10">
    <source>
        <dbReference type="ARBA" id="ARBA00023136"/>
    </source>
</evidence>
<keyword evidence="8 12" id="KW-1133">Transmembrane helix</keyword>
<dbReference type="SUPFAM" id="SSF144083">
    <property type="entry name" value="Magnesium transport protein CorA, transmembrane region"/>
    <property type="match status" value="1"/>
</dbReference>
<dbReference type="Proteomes" id="UP000664914">
    <property type="component" value="Chromosome"/>
</dbReference>
<keyword evidence="11" id="KW-0175">Coiled coil</keyword>
<feature type="transmembrane region" description="Helical" evidence="12">
    <location>
        <begin position="269"/>
        <end position="291"/>
    </location>
</feature>
<dbReference type="PANTHER" id="PTHR46494">
    <property type="entry name" value="CORA FAMILY METAL ION TRANSPORTER (EUROFUNG)"/>
    <property type="match status" value="1"/>
</dbReference>
<dbReference type="GO" id="GO:0050897">
    <property type="term" value="F:cobalt ion binding"/>
    <property type="evidence" value="ECO:0007669"/>
    <property type="project" value="TreeGrafter"/>
</dbReference>
<evidence type="ECO:0000256" key="4">
    <source>
        <dbReference type="ARBA" id="ARBA00022475"/>
    </source>
</evidence>
<keyword evidence="9" id="KW-0406">Ion transport</keyword>
<dbReference type="EMBL" id="CP059319">
    <property type="protein sequence ID" value="QTH21609.1"/>
    <property type="molecule type" value="Genomic_DNA"/>
</dbReference>
<reference evidence="13" key="1">
    <citation type="submission" date="2020-07" db="EMBL/GenBank/DDBJ databases">
        <authorList>
            <person name="Camacho E."/>
        </authorList>
    </citation>
    <scope>NUCLEOTIDE SEQUENCE</scope>
    <source>
        <strain evidence="13">MPO218</strain>
    </source>
</reference>
<comment type="subcellular location">
    <subcellularLocation>
        <location evidence="1">Cell membrane</location>
        <topology evidence="1">Multi-pass membrane protein</topology>
    </subcellularLocation>
</comment>
<dbReference type="PANTHER" id="PTHR46494:SF3">
    <property type="entry name" value="ZINC TRANSPORT PROTEIN ZNTB"/>
    <property type="match status" value="1"/>
</dbReference>
<dbReference type="OMA" id="WLHLNLV"/>
<name>A0A975D2B8_9SPHN</name>
<proteinExistence type="inferred from homology"/>
<evidence type="ECO:0000256" key="8">
    <source>
        <dbReference type="ARBA" id="ARBA00022989"/>
    </source>
</evidence>
<feature type="transmembrane region" description="Helical" evidence="12">
    <location>
        <begin position="303"/>
        <end position="323"/>
    </location>
</feature>
<dbReference type="GO" id="GO:0015095">
    <property type="term" value="F:magnesium ion transmembrane transporter activity"/>
    <property type="evidence" value="ECO:0007669"/>
    <property type="project" value="TreeGrafter"/>
</dbReference>
<protein>
    <submittedName>
        <fullName evidence="13">Transporter</fullName>
    </submittedName>
</protein>
<dbReference type="Pfam" id="PF01544">
    <property type="entry name" value="CorA"/>
    <property type="match status" value="1"/>
</dbReference>
<evidence type="ECO:0000313" key="14">
    <source>
        <dbReference type="Proteomes" id="UP000664914"/>
    </source>
</evidence>
<evidence type="ECO:0000256" key="7">
    <source>
        <dbReference type="ARBA" id="ARBA00022833"/>
    </source>
</evidence>
<gene>
    <name evidence="13" type="ORF">HRJ34_25430</name>
</gene>
<keyword evidence="10 12" id="KW-0472">Membrane</keyword>
<comment type="similarity">
    <text evidence="2">Belongs to the CorA metal ion transporter (MIT) (TC 1.A.35) family.</text>
</comment>
<dbReference type="InterPro" id="IPR045861">
    <property type="entry name" value="CorA_cytoplasmic_dom"/>
</dbReference>
<feature type="coiled-coil region" evidence="11">
    <location>
        <begin position="229"/>
        <end position="267"/>
    </location>
</feature>
<keyword evidence="4" id="KW-1003">Cell membrane</keyword>
<keyword evidence="3" id="KW-0813">Transport</keyword>
<evidence type="ECO:0000256" key="1">
    <source>
        <dbReference type="ARBA" id="ARBA00004651"/>
    </source>
</evidence>
<dbReference type="Gene3D" id="1.20.58.340">
    <property type="entry name" value="Magnesium transport protein CorA, transmembrane region"/>
    <property type="match status" value="2"/>
</dbReference>
<reference evidence="13" key="2">
    <citation type="submission" date="2021-04" db="EMBL/GenBank/DDBJ databases">
        <title>Isolation and genomic analysis of the ibuprofen-degrading bacterium Sphingomonas strain MPO218.</title>
        <authorList>
            <person name="Aulestia M."/>
            <person name="Flores A."/>
            <person name="Mangas E.L."/>
            <person name="Perez-Pulido A.J."/>
            <person name="Santero E."/>
            <person name="Camacho E.M."/>
        </authorList>
    </citation>
    <scope>NUCLEOTIDE SEQUENCE</scope>
    <source>
        <strain evidence="13">MPO218</strain>
    </source>
</reference>
<dbReference type="CDD" id="cd12834">
    <property type="entry name" value="ZntB_u1"/>
    <property type="match status" value="1"/>
</dbReference>
<evidence type="ECO:0000256" key="12">
    <source>
        <dbReference type="SAM" id="Phobius"/>
    </source>
</evidence>
<evidence type="ECO:0000313" key="13">
    <source>
        <dbReference type="EMBL" id="QTH21609.1"/>
    </source>
</evidence>
<keyword evidence="5" id="KW-0997">Cell inner membrane</keyword>
<dbReference type="AlphaFoldDB" id="A0A975D2B8"/>
<evidence type="ECO:0000256" key="9">
    <source>
        <dbReference type="ARBA" id="ARBA00023065"/>
    </source>
</evidence>
<keyword evidence="7" id="KW-0862">Zinc</keyword>
<sequence length="331" mass="36758">MPTNSDPLPITPFPAAPGLIWGFDLDAAGAHPTERCEEKGGGFRWLHLSLAHQGTASWINRLETLPEDVKELLLAGDNHQRALVDEGVVGCVLHDFERDFEQRSTQVGAIRMALTPVMMITARLHPIRSADNVRNRLTHGRRIEEPSDALDLLVTTIAEGLSAEVRDLSGEVQRAEDGFLNDVNAPTARSLIAIRRRLAQLHRMLAGMSTVFRRLEEDEELPEALLATVEKLSQRLQSLDADVEGVQRQLRQLREEIETQVDQRTNQNLYILSIMTALLLPATFVTGLFGMNTGGLPWAQTSHGTFLATLLACAAAGATYLLLRWMGFMRR</sequence>
<dbReference type="GO" id="GO:0005886">
    <property type="term" value="C:plasma membrane"/>
    <property type="evidence" value="ECO:0007669"/>
    <property type="project" value="UniProtKB-SubCell"/>
</dbReference>
<evidence type="ECO:0000256" key="11">
    <source>
        <dbReference type="SAM" id="Coils"/>
    </source>
</evidence>
<organism evidence="13 14">
    <name type="scientific">Rhizorhabdus wittichii</name>
    <dbReference type="NCBI Taxonomy" id="160791"/>
    <lineage>
        <taxon>Bacteria</taxon>
        <taxon>Pseudomonadati</taxon>
        <taxon>Pseudomonadota</taxon>
        <taxon>Alphaproteobacteria</taxon>
        <taxon>Sphingomonadales</taxon>
        <taxon>Sphingomonadaceae</taxon>
        <taxon>Rhizorhabdus</taxon>
    </lineage>
</organism>
<dbReference type="InterPro" id="IPR045863">
    <property type="entry name" value="CorA_TM1_TM2"/>
</dbReference>
<dbReference type="GO" id="GO:0015087">
    <property type="term" value="F:cobalt ion transmembrane transporter activity"/>
    <property type="evidence" value="ECO:0007669"/>
    <property type="project" value="TreeGrafter"/>
</dbReference>
<dbReference type="GO" id="GO:0000287">
    <property type="term" value="F:magnesium ion binding"/>
    <property type="evidence" value="ECO:0007669"/>
    <property type="project" value="TreeGrafter"/>
</dbReference>
<evidence type="ECO:0000256" key="6">
    <source>
        <dbReference type="ARBA" id="ARBA00022692"/>
    </source>
</evidence>
<evidence type="ECO:0000256" key="2">
    <source>
        <dbReference type="ARBA" id="ARBA00009765"/>
    </source>
</evidence>
<keyword evidence="6 12" id="KW-0812">Transmembrane</keyword>
<dbReference type="Gene3D" id="3.30.460.20">
    <property type="entry name" value="CorA soluble domain-like"/>
    <property type="match status" value="1"/>
</dbReference>
<dbReference type="InterPro" id="IPR002523">
    <property type="entry name" value="MgTranspt_CorA/ZnTranspt_ZntB"/>
</dbReference>
<accession>A0A975D2B8</accession>